<evidence type="ECO:0000313" key="11">
    <source>
        <dbReference type="Proteomes" id="UP000036923"/>
    </source>
</evidence>
<dbReference type="CDD" id="cd11009">
    <property type="entry name" value="Zn_dep_PLPC"/>
    <property type="match status" value="1"/>
</dbReference>
<evidence type="ECO:0000256" key="7">
    <source>
        <dbReference type="ARBA" id="ARBA00022833"/>
    </source>
</evidence>
<keyword evidence="3" id="KW-0964">Secreted</keyword>
<keyword evidence="5" id="KW-0732">Signal</keyword>
<evidence type="ECO:0000256" key="1">
    <source>
        <dbReference type="ARBA" id="ARBA00012018"/>
    </source>
</evidence>
<evidence type="ECO:0000256" key="3">
    <source>
        <dbReference type="ARBA" id="ARBA00022525"/>
    </source>
</evidence>
<evidence type="ECO:0000256" key="4">
    <source>
        <dbReference type="ARBA" id="ARBA00022723"/>
    </source>
</evidence>
<dbReference type="Gene3D" id="1.10.575.10">
    <property type="entry name" value="P1 Nuclease"/>
    <property type="match status" value="1"/>
</dbReference>
<dbReference type="STRING" id="398512.Bccel_1012"/>
<sequence length="234" mass="27968">MVLEKIYGKVFYYFLYSINPIKKQIIDTPCSIHKFINLQSLEILKNDNYLDAFNFFTDNLVSLNDGVVWADQDFKSSGHFYNPYKERGLYGNRDALSLAKEYYNNTIECWKKNNLQDSVFYLGATVHIIQDMTIPQHANIRLLDSHRQYENFVRRNYQSYKDFVAEDGGYYFDNIDEFVKYNSRNAINIYNKLKEIENENERFYKLTRYILPLAQRTSAGCLMRFYKDTMKENM</sequence>
<dbReference type="SMART" id="SM00770">
    <property type="entry name" value="Zn_dep_PLPC"/>
    <property type="match status" value="1"/>
</dbReference>
<dbReference type="InterPro" id="IPR001531">
    <property type="entry name" value="Zn_PLipaseC"/>
</dbReference>
<feature type="domain" description="Zn-dependent PLC" evidence="9">
    <location>
        <begin position="20"/>
        <end position="234"/>
    </location>
</feature>
<keyword evidence="11" id="KW-1185">Reference proteome</keyword>
<protein>
    <recommendedName>
        <fullName evidence="2">Phospholipase C</fullName>
        <ecNumber evidence="1">3.1.4.3</ecNumber>
    </recommendedName>
    <alternativeName>
        <fullName evidence="8">Phosphatidylcholine cholinephosphohydrolase</fullName>
    </alternativeName>
</protein>
<dbReference type="Pfam" id="PF00882">
    <property type="entry name" value="Zn_dep_PLPC"/>
    <property type="match status" value="1"/>
</dbReference>
<proteinExistence type="predicted"/>
<keyword evidence="6" id="KW-0378">Hydrolase</keyword>
<dbReference type="InterPro" id="IPR008947">
    <property type="entry name" value="PLipase_C/P1_nuclease_dom_sf"/>
</dbReference>
<dbReference type="GO" id="GO:0034480">
    <property type="term" value="F:phosphatidylcholine phospholipase C activity"/>
    <property type="evidence" value="ECO:0007669"/>
    <property type="project" value="UniProtKB-EC"/>
</dbReference>
<dbReference type="eggNOG" id="ENOG5032CXY">
    <property type="taxonomic scope" value="Bacteria"/>
</dbReference>
<dbReference type="PROSITE" id="PS51346">
    <property type="entry name" value="PROKAR_ZN_DEPEND_PLPC_2"/>
    <property type="match status" value="1"/>
</dbReference>
<dbReference type="EC" id="3.1.4.3" evidence="1"/>
<evidence type="ECO:0000256" key="8">
    <source>
        <dbReference type="ARBA" id="ARBA00031285"/>
    </source>
</evidence>
<comment type="caution">
    <text evidence="10">The sequence shown here is derived from an EMBL/GenBank/DDBJ whole genome shotgun (WGS) entry which is preliminary data.</text>
</comment>
<keyword evidence="7" id="KW-0862">Zinc</keyword>
<dbReference type="PATRIC" id="fig|398512.5.peg.1049"/>
<gene>
    <name evidence="10" type="ORF">Bccel_1012</name>
</gene>
<evidence type="ECO:0000256" key="5">
    <source>
        <dbReference type="ARBA" id="ARBA00022729"/>
    </source>
</evidence>
<keyword evidence="4" id="KW-0479">Metal-binding</keyword>
<dbReference type="Proteomes" id="UP000036923">
    <property type="component" value="Unassembled WGS sequence"/>
</dbReference>
<evidence type="ECO:0000313" key="10">
    <source>
        <dbReference type="EMBL" id="KNY25752.1"/>
    </source>
</evidence>
<evidence type="ECO:0000256" key="6">
    <source>
        <dbReference type="ARBA" id="ARBA00022801"/>
    </source>
</evidence>
<dbReference type="GO" id="GO:0008270">
    <property type="term" value="F:zinc ion binding"/>
    <property type="evidence" value="ECO:0007669"/>
    <property type="project" value="InterPro"/>
</dbReference>
<name>A0A0L6JK68_9FIRM</name>
<organism evidence="10 11">
    <name type="scientific">Pseudobacteroides cellulosolvens ATCC 35603 = DSM 2933</name>
    <dbReference type="NCBI Taxonomy" id="398512"/>
    <lineage>
        <taxon>Bacteria</taxon>
        <taxon>Bacillati</taxon>
        <taxon>Bacillota</taxon>
        <taxon>Clostridia</taxon>
        <taxon>Eubacteriales</taxon>
        <taxon>Oscillospiraceae</taxon>
        <taxon>Pseudobacteroides</taxon>
    </lineage>
</organism>
<reference evidence="11" key="1">
    <citation type="submission" date="2015-07" db="EMBL/GenBank/DDBJ databases">
        <title>Near-Complete Genome Sequence of the Cellulolytic Bacterium Bacteroides (Pseudobacteroides) cellulosolvens ATCC 35603.</title>
        <authorList>
            <person name="Dassa B."/>
            <person name="Utturkar S.M."/>
            <person name="Klingeman D.M."/>
            <person name="Hurt R.A."/>
            <person name="Keller M."/>
            <person name="Xu J."/>
            <person name="Reddy Y.H.K."/>
            <person name="Borovok I."/>
            <person name="Grinberg I.R."/>
            <person name="Lamed R."/>
            <person name="Zhivin O."/>
            <person name="Bayer E.A."/>
            <person name="Brown S.D."/>
        </authorList>
    </citation>
    <scope>NUCLEOTIDE SEQUENCE [LARGE SCALE GENOMIC DNA]</scope>
    <source>
        <strain evidence="11">DSM 2933</strain>
    </source>
</reference>
<accession>A0A0L6JK68</accession>
<dbReference type="AlphaFoldDB" id="A0A0L6JK68"/>
<dbReference type="EMBL" id="LGTC01000001">
    <property type="protein sequence ID" value="KNY25752.1"/>
    <property type="molecule type" value="Genomic_DNA"/>
</dbReference>
<evidence type="ECO:0000259" key="9">
    <source>
        <dbReference type="PROSITE" id="PS51346"/>
    </source>
</evidence>
<evidence type="ECO:0000256" key="2">
    <source>
        <dbReference type="ARBA" id="ARBA00018391"/>
    </source>
</evidence>
<dbReference type="RefSeq" id="WP_036940388.1">
    <property type="nucleotide sequence ID" value="NZ_JQKC01000013.1"/>
</dbReference>
<dbReference type="InterPro" id="IPR029002">
    <property type="entry name" value="PLPC/GPLD1"/>
</dbReference>
<dbReference type="OrthoDB" id="1677163at2"/>
<dbReference type="SUPFAM" id="SSF48537">
    <property type="entry name" value="Phospholipase C/P1 nuclease"/>
    <property type="match status" value="1"/>
</dbReference>